<proteinExistence type="predicted"/>
<dbReference type="RefSeq" id="WP_259624805.1">
    <property type="nucleotide sequence ID" value="NZ_JANYMP010000009.1"/>
</dbReference>
<evidence type="ECO:0000259" key="1">
    <source>
        <dbReference type="Pfam" id="PF14399"/>
    </source>
</evidence>
<dbReference type="EMBL" id="JANYMP010000009">
    <property type="protein sequence ID" value="MCS7479303.1"/>
    <property type="molecule type" value="Genomic_DNA"/>
</dbReference>
<dbReference type="Proteomes" id="UP001141259">
    <property type="component" value="Unassembled WGS sequence"/>
</dbReference>
<dbReference type="Pfam" id="PF14399">
    <property type="entry name" value="BtrH_N"/>
    <property type="match status" value="1"/>
</dbReference>
<feature type="domain" description="Butirosin biosynthesis protein H N-terminal" evidence="1">
    <location>
        <begin position="13"/>
        <end position="151"/>
    </location>
</feature>
<evidence type="ECO:0000259" key="2">
    <source>
        <dbReference type="Pfam" id="PF16169"/>
    </source>
</evidence>
<evidence type="ECO:0000313" key="3">
    <source>
        <dbReference type="EMBL" id="MCS7479303.1"/>
    </source>
</evidence>
<dbReference type="Pfam" id="PF16169">
    <property type="entry name" value="DUF4872"/>
    <property type="match status" value="1"/>
</dbReference>
<protein>
    <submittedName>
        <fullName evidence="3">BtrH N-terminal domain-containing protein</fullName>
    </submittedName>
</protein>
<reference evidence="3" key="1">
    <citation type="submission" date="2022-08" db="EMBL/GenBank/DDBJ databases">
        <authorList>
            <person name="Tistechok S."/>
            <person name="Samborskyy M."/>
            <person name="Roman I."/>
        </authorList>
    </citation>
    <scope>NUCLEOTIDE SEQUENCE</scope>
    <source>
        <strain evidence="3">DSM 103496</strain>
    </source>
</reference>
<keyword evidence="4" id="KW-1185">Reference proteome</keyword>
<sequence length="393" mass="42298">MTEWTLRGGTDPDSANLAALLAHQGFEGLSEALVFGVGGGIGAGYILFEFNHGDSGSRVVGAGFHNTWQYLGRRIDRTAERLGIAVDWHRTGGTGAAAGRLTAELERGRPCLVWPDRYHVGYWSLPEALNGFGGHSVVAYGEEGGRVLVDDRNLAPLTVDRADLDRARARVGTYKNALLVVTGEPHDVDLPGAVRAGLADVVEHLSKPSDSFSLPAWRKWGRMMTDERAAKAWPKVFADRVGLTDALLSTWECVEPAGMVGGNLRPLFADFLDEAAAVLDVPALADEAVRWRGIADRWHELAEIALPSDVPVVARLRDLTAAVTSAVERGDEGADDRAAAAEELWELRAAHASEPPFDETSTRDVFRRMGETLLGLHAAESAAIKALGEVRVG</sequence>
<feature type="domain" description="DUF4872" evidence="2">
    <location>
        <begin position="163"/>
        <end position="305"/>
    </location>
</feature>
<dbReference type="InterPro" id="IPR026935">
    <property type="entry name" value="BtrH_N"/>
</dbReference>
<evidence type="ECO:0000313" key="4">
    <source>
        <dbReference type="Proteomes" id="UP001141259"/>
    </source>
</evidence>
<gene>
    <name evidence="3" type="ORF">NZH93_20770</name>
</gene>
<dbReference type="InterPro" id="IPR032369">
    <property type="entry name" value="DUF4872"/>
</dbReference>
<dbReference type="AlphaFoldDB" id="A0A9X2VPY9"/>
<name>A0A9X2VPY9_9PSEU</name>
<comment type="caution">
    <text evidence="3">The sequence shown here is derived from an EMBL/GenBank/DDBJ whole genome shotgun (WGS) entry which is preliminary data.</text>
</comment>
<accession>A0A9X2VPY9</accession>
<organism evidence="3 4">
    <name type="scientific">Umezawaea endophytica</name>
    <dbReference type="NCBI Taxonomy" id="1654476"/>
    <lineage>
        <taxon>Bacteria</taxon>
        <taxon>Bacillati</taxon>
        <taxon>Actinomycetota</taxon>
        <taxon>Actinomycetes</taxon>
        <taxon>Pseudonocardiales</taxon>
        <taxon>Pseudonocardiaceae</taxon>
        <taxon>Umezawaea</taxon>
    </lineage>
</organism>